<feature type="domain" description="HMA" evidence="4">
    <location>
        <begin position="1"/>
        <end position="61"/>
    </location>
</feature>
<dbReference type="PROSITE" id="PS50846">
    <property type="entry name" value="HMA_2"/>
    <property type="match status" value="1"/>
</dbReference>
<reference evidence="5" key="1">
    <citation type="submission" date="2016-09" db="EMBL/GenBank/DDBJ databases">
        <authorList>
            <person name="Capua I."/>
            <person name="De Benedictis P."/>
            <person name="Joannis T."/>
            <person name="Lombin L.H."/>
            <person name="Cattoli G."/>
        </authorList>
    </citation>
    <scope>NUCLEOTIDE SEQUENCE</scope>
</reference>
<name>A0A1E1XQW1_AMBSC</name>
<reference evidence="5" key="2">
    <citation type="journal article" date="2017" name="Front. Cell. Infect. Microbiol.">
        <title>Analysis of the Salivary Gland Transcriptome of Unfed and Partially Fed Amblyomma sculptum Ticks and Descriptive Proteome of the Saliva.</title>
        <authorList>
            <person name="Esteves E."/>
            <person name="Maruyama S.R."/>
            <person name="Kawahara R."/>
            <person name="Fujita A."/>
            <person name="Martins L.A."/>
            <person name="Righi A.A."/>
            <person name="Costa F.B."/>
            <person name="Palmisano G."/>
            <person name="Labruna M.B."/>
            <person name="Sa-Nunes A."/>
            <person name="Ribeiro J.M.C."/>
            <person name="Fogaca A.C."/>
        </authorList>
    </citation>
    <scope>NUCLEOTIDE SEQUENCE</scope>
</reference>
<dbReference type="SUPFAM" id="SSF55008">
    <property type="entry name" value="HMA, heavy metal-associated domain"/>
    <property type="match status" value="1"/>
</dbReference>
<evidence type="ECO:0000313" key="5">
    <source>
        <dbReference type="EMBL" id="JAU01689.1"/>
    </source>
</evidence>
<dbReference type="CDD" id="cd00371">
    <property type="entry name" value="HMA"/>
    <property type="match status" value="1"/>
</dbReference>
<dbReference type="EMBL" id="GFAA01001746">
    <property type="protein sequence ID" value="JAU01689.1"/>
    <property type="molecule type" value="mRNA"/>
</dbReference>
<organism evidence="5">
    <name type="scientific">Amblyomma sculptum</name>
    <name type="common">Tick</name>
    <dbReference type="NCBI Taxonomy" id="1581419"/>
    <lineage>
        <taxon>Eukaryota</taxon>
        <taxon>Metazoa</taxon>
        <taxon>Ecdysozoa</taxon>
        <taxon>Arthropoda</taxon>
        <taxon>Chelicerata</taxon>
        <taxon>Arachnida</taxon>
        <taxon>Acari</taxon>
        <taxon>Parasitiformes</taxon>
        <taxon>Ixodida</taxon>
        <taxon>Ixodoidea</taxon>
        <taxon>Ixodidae</taxon>
        <taxon>Amblyomminae</taxon>
        <taxon>Amblyomma</taxon>
    </lineage>
</organism>
<proteinExistence type="evidence at transcript level"/>
<dbReference type="InterPro" id="IPR036163">
    <property type="entry name" value="HMA_dom_sf"/>
</dbReference>
<dbReference type="Pfam" id="PF00403">
    <property type="entry name" value="HMA"/>
    <property type="match status" value="1"/>
</dbReference>
<protein>
    <recommendedName>
        <fullName evidence="3">Superoxide dismutase copper chaperone</fullName>
    </recommendedName>
</protein>
<evidence type="ECO:0000259" key="4">
    <source>
        <dbReference type="PROSITE" id="PS50846"/>
    </source>
</evidence>
<dbReference type="PANTHER" id="PTHR10003">
    <property type="entry name" value="SUPEROXIDE DISMUTASE CU-ZN -RELATED"/>
    <property type="match status" value="1"/>
</dbReference>
<dbReference type="Gene3D" id="3.30.70.100">
    <property type="match status" value="1"/>
</dbReference>
<dbReference type="AlphaFoldDB" id="A0A1E1XQW1"/>
<evidence type="ECO:0000256" key="1">
    <source>
        <dbReference type="ARBA" id="ARBA00001973"/>
    </source>
</evidence>
<dbReference type="InterPro" id="IPR006121">
    <property type="entry name" value="HMA_dom"/>
</dbReference>
<dbReference type="GO" id="GO:0005507">
    <property type="term" value="F:copper ion binding"/>
    <property type="evidence" value="ECO:0007669"/>
    <property type="project" value="InterPro"/>
</dbReference>
<sequence length="292" mass="31302">KLEFDVNMTCGGCEAKVRQSLQQLGVRDMTIDVGKQIVVVETDIPFTKVQEAIRSTGKIAVLKGFGSSTGSAPGVAAAVSEISGRSGIMGVVRFSQAAEGACIIDGVIDGLQQGHTHRLRIHELGDLSNGCESTGDVYDPEPTGTNHRRPKRYGSLGEIDVDEHGRSVFRRTNDVVKVWDIIGRSLVVCSQNPSQAQRGDVDSCARLACGIIARASGVAQNPKRICACDGVSVWDERDPPGAKKKLNCRLLMNLSLDGKCLHGNLLALSGVLPDEYHEFFHRGGCVTAFKSV</sequence>
<comment type="similarity">
    <text evidence="2">In the C-terminal section; belongs to the Cu-Zn superoxide dismutase family.</text>
</comment>
<dbReference type="Pfam" id="PF00080">
    <property type="entry name" value="Sod_Cu"/>
    <property type="match status" value="1"/>
</dbReference>
<dbReference type="Gene3D" id="2.60.40.200">
    <property type="entry name" value="Superoxide dismutase, copper/zinc binding domain"/>
    <property type="match status" value="1"/>
</dbReference>
<evidence type="ECO:0000256" key="3">
    <source>
        <dbReference type="ARBA" id="ARBA00032899"/>
    </source>
</evidence>
<evidence type="ECO:0000256" key="2">
    <source>
        <dbReference type="ARBA" id="ARBA00025798"/>
    </source>
</evidence>
<dbReference type="SUPFAM" id="SSF49329">
    <property type="entry name" value="Cu,Zn superoxide dismutase-like"/>
    <property type="match status" value="1"/>
</dbReference>
<dbReference type="InterPro" id="IPR024134">
    <property type="entry name" value="SOD_Cu/Zn_/chaperone"/>
</dbReference>
<accession>A0A1E1XQW1</accession>
<dbReference type="GO" id="GO:0006801">
    <property type="term" value="P:superoxide metabolic process"/>
    <property type="evidence" value="ECO:0007669"/>
    <property type="project" value="InterPro"/>
</dbReference>
<feature type="non-terminal residue" evidence="5">
    <location>
        <position position="1"/>
    </location>
</feature>
<dbReference type="InterPro" id="IPR036423">
    <property type="entry name" value="SOD-like_Cu/Zn_dom_sf"/>
</dbReference>
<comment type="cofactor">
    <cofactor evidence="1">
        <name>Cu(2+)</name>
        <dbReference type="ChEBI" id="CHEBI:29036"/>
    </cofactor>
</comment>
<dbReference type="InterPro" id="IPR001424">
    <property type="entry name" value="SOD_Cu_Zn_dom"/>
</dbReference>